<protein>
    <recommendedName>
        <fullName evidence="3">BTB domain-containing protein</fullName>
    </recommendedName>
</protein>
<sequence length="312" mass="36414">MRKKYSKNGVHTFENVVGHLAQREDQVHSLGSIGGYEWKLGLGVYDETSFRSSLICGNGNPKVKIGIRYYLKIKNSNEILQEKYKREDFMNLESDEVAISEYIPLLEVLNLKNGWLIDEKCTVEYGIQVESILETDGIWKFNFCEELFDCKQKQNMISFLNSNNKRYLHSHKQILIHNCPHYYNHTTESYAELIPDHVVRFNYLELCLQIAHGVQIDLSPYYLLEMTRAAQSLSLTNATYFIEKQLIWNEHNNKTYIMYAIEHDLSRFLAVLLKKVTPEYALELLRLALYGGIINSSEIKKMIVAKVLYGRY</sequence>
<organism evidence="2">
    <name type="scientific">Caenorhabditis remanei</name>
    <name type="common">Caenorhabditis vulgaris</name>
    <dbReference type="NCBI Taxonomy" id="31234"/>
    <lineage>
        <taxon>Eukaryota</taxon>
        <taxon>Metazoa</taxon>
        <taxon>Ecdysozoa</taxon>
        <taxon>Nematoda</taxon>
        <taxon>Chromadorea</taxon>
        <taxon>Rhabditida</taxon>
        <taxon>Rhabditina</taxon>
        <taxon>Rhabditomorpha</taxon>
        <taxon>Rhabditoidea</taxon>
        <taxon>Rhabditidae</taxon>
        <taxon>Peloderinae</taxon>
        <taxon>Caenorhabditis</taxon>
    </lineage>
</organism>
<name>E3LWF2_CAERE</name>
<dbReference type="SUPFAM" id="SSF54695">
    <property type="entry name" value="POZ domain"/>
    <property type="match status" value="1"/>
</dbReference>
<reference evidence="1" key="1">
    <citation type="submission" date="2007-07" db="EMBL/GenBank/DDBJ databases">
        <title>PCAP assembly of the Caenorhabditis remanei genome.</title>
        <authorList>
            <consortium name="The Caenorhabditis remanei Sequencing Consortium"/>
            <person name="Wilson R.K."/>
        </authorList>
    </citation>
    <scope>NUCLEOTIDE SEQUENCE [LARGE SCALE GENOMIC DNA]</scope>
    <source>
        <strain evidence="1">PB4641</strain>
    </source>
</reference>
<dbReference type="InterPro" id="IPR011333">
    <property type="entry name" value="SKP1/BTB/POZ_sf"/>
</dbReference>
<accession>E3LWF2</accession>
<keyword evidence="2" id="KW-1185">Reference proteome</keyword>
<dbReference type="HOGENOM" id="CLU_075906_0_0_1"/>
<dbReference type="Proteomes" id="UP000008281">
    <property type="component" value="Unassembled WGS sequence"/>
</dbReference>
<evidence type="ECO:0008006" key="3">
    <source>
        <dbReference type="Google" id="ProtNLM"/>
    </source>
</evidence>
<dbReference type="OMA" id="GICRVEN"/>
<dbReference type="EMBL" id="DS268417">
    <property type="protein sequence ID" value="EFO83605.1"/>
    <property type="molecule type" value="Genomic_DNA"/>
</dbReference>
<evidence type="ECO:0000313" key="1">
    <source>
        <dbReference type="EMBL" id="EFO83605.1"/>
    </source>
</evidence>
<evidence type="ECO:0000313" key="2">
    <source>
        <dbReference type="Proteomes" id="UP000008281"/>
    </source>
</evidence>
<dbReference type="AlphaFoldDB" id="E3LWF2"/>
<gene>
    <name evidence="1" type="ORF">CRE_03076</name>
</gene>
<proteinExistence type="predicted"/>
<dbReference type="OrthoDB" id="5815083at2759"/>
<dbReference type="InParanoid" id="E3LWF2"/>